<dbReference type="PATRIC" id="fig|284581.3.peg.4801"/>
<dbReference type="InterPro" id="IPR001041">
    <property type="entry name" value="2Fe-2S_ferredoxin-type"/>
</dbReference>
<name>A0A0M0L060_9BACI</name>
<keyword evidence="2" id="KW-0274">FAD</keyword>
<keyword evidence="1" id="KW-0285">Flavoprotein</keyword>
<accession>A0A0M0L060</accession>
<gene>
    <name evidence="4" type="ORF">AMD01_13370</name>
</gene>
<dbReference type="InterPro" id="IPR036010">
    <property type="entry name" value="2Fe-2S_ferredoxin-like_sf"/>
</dbReference>
<feature type="domain" description="2Fe-2S ferredoxin-type" evidence="3">
    <location>
        <begin position="2"/>
        <end position="91"/>
    </location>
</feature>
<evidence type="ECO:0000256" key="2">
    <source>
        <dbReference type="ARBA" id="ARBA00022827"/>
    </source>
</evidence>
<dbReference type="STRING" id="284581.AMD01_13370"/>
<dbReference type="CDD" id="cd00207">
    <property type="entry name" value="fer2"/>
    <property type="match status" value="1"/>
</dbReference>
<sequence>MPEVTVIGYDTFEVEYGKKLVLALEDNGVPIMHRCGGHGRCTSCRVELLDGEFDDLMMTTNSINGGIDDNLRLSCQIRVTHDLIVRPIMTANSLGGDPGPRPADD</sequence>
<dbReference type="PANTHER" id="PTHR43644:SF1">
    <property type="entry name" value="NAD(P)H-FLAVIN REDUCTASE"/>
    <property type="match status" value="1"/>
</dbReference>
<dbReference type="Proteomes" id="UP000037558">
    <property type="component" value="Unassembled WGS sequence"/>
</dbReference>
<dbReference type="SUPFAM" id="SSF54292">
    <property type="entry name" value="2Fe-2S ferredoxin-like"/>
    <property type="match status" value="1"/>
</dbReference>
<dbReference type="PROSITE" id="PS51085">
    <property type="entry name" value="2FE2S_FER_2"/>
    <property type="match status" value="1"/>
</dbReference>
<dbReference type="Gene3D" id="3.10.20.30">
    <property type="match status" value="1"/>
</dbReference>
<proteinExistence type="predicted"/>
<evidence type="ECO:0000256" key="1">
    <source>
        <dbReference type="ARBA" id="ARBA00022630"/>
    </source>
</evidence>
<evidence type="ECO:0000313" key="4">
    <source>
        <dbReference type="EMBL" id="KOO44272.1"/>
    </source>
</evidence>
<dbReference type="RefSeq" id="WP_053401926.1">
    <property type="nucleotide sequence ID" value="NZ_CP061868.1"/>
</dbReference>
<evidence type="ECO:0000313" key="5">
    <source>
        <dbReference type="Proteomes" id="UP000037558"/>
    </source>
</evidence>
<dbReference type="InterPro" id="IPR012675">
    <property type="entry name" value="Beta-grasp_dom_sf"/>
</dbReference>
<dbReference type="Pfam" id="PF00111">
    <property type="entry name" value="Fer2"/>
    <property type="match status" value="1"/>
</dbReference>
<reference evidence="5" key="1">
    <citation type="submission" date="2015-08" db="EMBL/GenBank/DDBJ databases">
        <title>Fjat-14210 dsm16467.</title>
        <authorList>
            <person name="Liu B."/>
            <person name="Wang J."/>
            <person name="Zhu Y."/>
            <person name="Liu G."/>
            <person name="Chen Q."/>
            <person name="Chen Z."/>
            <person name="Lan J."/>
            <person name="Che J."/>
            <person name="Ge C."/>
            <person name="Shi H."/>
            <person name="Pan Z."/>
            <person name="Liu X."/>
        </authorList>
    </citation>
    <scope>NUCLEOTIDE SEQUENCE [LARGE SCALE GENOMIC DNA]</scope>
    <source>
        <strain evidence="5">DSM 16467</strain>
    </source>
</reference>
<dbReference type="AlphaFoldDB" id="A0A0M0L060"/>
<organism evidence="4 5">
    <name type="scientific">Priestia koreensis</name>
    <dbReference type="NCBI Taxonomy" id="284581"/>
    <lineage>
        <taxon>Bacteria</taxon>
        <taxon>Bacillati</taxon>
        <taxon>Bacillota</taxon>
        <taxon>Bacilli</taxon>
        <taxon>Bacillales</taxon>
        <taxon>Bacillaceae</taxon>
        <taxon>Priestia</taxon>
    </lineage>
</organism>
<evidence type="ECO:0000259" key="3">
    <source>
        <dbReference type="PROSITE" id="PS51085"/>
    </source>
</evidence>
<protein>
    <submittedName>
        <fullName evidence="4">Peptide ABC transporter substrate-binding protein</fullName>
    </submittedName>
</protein>
<dbReference type="EMBL" id="LILC01000016">
    <property type="protein sequence ID" value="KOO44272.1"/>
    <property type="molecule type" value="Genomic_DNA"/>
</dbReference>
<dbReference type="GO" id="GO:0051536">
    <property type="term" value="F:iron-sulfur cluster binding"/>
    <property type="evidence" value="ECO:0007669"/>
    <property type="project" value="InterPro"/>
</dbReference>
<dbReference type="PANTHER" id="PTHR43644">
    <property type="entry name" value="NA(+)-TRANSLOCATING NADH-QUINONE REDUCTASE SUBUNIT"/>
    <property type="match status" value="1"/>
</dbReference>
<keyword evidence="5" id="KW-1185">Reference proteome</keyword>
<dbReference type="OrthoDB" id="9810588at2"/>
<comment type="caution">
    <text evidence="4">The sequence shown here is derived from an EMBL/GenBank/DDBJ whole genome shotgun (WGS) entry which is preliminary data.</text>
</comment>